<evidence type="ECO:0000313" key="2">
    <source>
        <dbReference type="EMBL" id="ROR54344.1"/>
    </source>
</evidence>
<dbReference type="Pfam" id="PF12697">
    <property type="entry name" value="Abhydrolase_6"/>
    <property type="match status" value="1"/>
</dbReference>
<dbReference type="EMBL" id="RKHG01000001">
    <property type="protein sequence ID" value="ROR54344.1"/>
    <property type="molecule type" value="Genomic_DNA"/>
</dbReference>
<organism evidence="2 3">
    <name type="scientific">Luteococcus japonicus</name>
    <dbReference type="NCBI Taxonomy" id="33984"/>
    <lineage>
        <taxon>Bacteria</taxon>
        <taxon>Bacillati</taxon>
        <taxon>Actinomycetota</taxon>
        <taxon>Actinomycetes</taxon>
        <taxon>Propionibacteriales</taxon>
        <taxon>Propionibacteriaceae</taxon>
        <taxon>Luteococcus</taxon>
    </lineage>
</organism>
<accession>A0A3N1ZU24</accession>
<dbReference type="PANTHER" id="PTHR43194">
    <property type="entry name" value="HYDROLASE ALPHA/BETA FOLD FAMILY"/>
    <property type="match status" value="1"/>
</dbReference>
<comment type="caution">
    <text evidence="2">The sequence shown here is derived from an EMBL/GenBank/DDBJ whole genome shotgun (WGS) entry which is preliminary data.</text>
</comment>
<dbReference type="InterPro" id="IPR050228">
    <property type="entry name" value="Carboxylesterase_BioH"/>
</dbReference>
<dbReference type="SUPFAM" id="SSF53474">
    <property type="entry name" value="alpha/beta-Hydrolases"/>
    <property type="match status" value="1"/>
</dbReference>
<keyword evidence="2" id="KW-0378">Hydrolase</keyword>
<dbReference type="Proteomes" id="UP000275749">
    <property type="component" value="Unassembled WGS sequence"/>
</dbReference>
<name>A0A3N1ZU24_9ACTN</name>
<dbReference type="AlphaFoldDB" id="A0A3N1ZU24"/>
<dbReference type="InterPro" id="IPR000073">
    <property type="entry name" value="AB_hydrolase_1"/>
</dbReference>
<dbReference type="RefSeq" id="WP_123575479.1">
    <property type="nucleotide sequence ID" value="NZ_RKHG01000001.1"/>
</dbReference>
<gene>
    <name evidence="2" type="ORF">EDD41_1544</name>
</gene>
<sequence>MPKKDSATVTVTAPLPVRLRMASLEKVSPQRAAVVAEKLWYKVPAPSSPGRLQRFTPAGGEPFFLMSGQSEVQGASYGPVDGPVALLVHGWGGYWQQLASHIPALVEAGYRVVAYDAPSHGRSTHGAHGFGSGSVLEMTEAIDAVVGEFGRPSLVLAHSIGAMAALRDARRRPMAEAYIFFAPQIRLEPALTWFEQVVGMGPRTRELFLERVTSNAGVVPDDFDMVADVTRRAEKGPLPKLLVVHDEQDPDAPFSQARVLADAWPSAELRATQGLGHRKVIWHKEVVKKVADFIQPTH</sequence>
<dbReference type="Gene3D" id="3.40.50.1820">
    <property type="entry name" value="alpha/beta hydrolase"/>
    <property type="match status" value="1"/>
</dbReference>
<dbReference type="GO" id="GO:0016787">
    <property type="term" value="F:hydrolase activity"/>
    <property type="evidence" value="ECO:0007669"/>
    <property type="project" value="UniProtKB-KW"/>
</dbReference>
<proteinExistence type="predicted"/>
<dbReference type="InterPro" id="IPR029058">
    <property type="entry name" value="AB_hydrolase_fold"/>
</dbReference>
<evidence type="ECO:0000259" key="1">
    <source>
        <dbReference type="Pfam" id="PF12697"/>
    </source>
</evidence>
<protein>
    <submittedName>
        <fullName evidence="2">Alpha/beta hydrolase family protein</fullName>
    </submittedName>
</protein>
<reference evidence="2 3" key="1">
    <citation type="submission" date="2018-11" db="EMBL/GenBank/DDBJ databases">
        <title>Sequencing the genomes of 1000 actinobacteria strains.</title>
        <authorList>
            <person name="Klenk H.-P."/>
        </authorList>
    </citation>
    <scope>NUCLEOTIDE SEQUENCE [LARGE SCALE GENOMIC DNA]</scope>
    <source>
        <strain evidence="2 3">DSM 10546</strain>
    </source>
</reference>
<dbReference type="PANTHER" id="PTHR43194:SF2">
    <property type="entry name" value="PEROXISOMAL MEMBRANE PROTEIN LPX1"/>
    <property type="match status" value="1"/>
</dbReference>
<evidence type="ECO:0000313" key="3">
    <source>
        <dbReference type="Proteomes" id="UP000275749"/>
    </source>
</evidence>
<feature type="domain" description="AB hydrolase-1" evidence="1">
    <location>
        <begin position="86"/>
        <end position="283"/>
    </location>
</feature>